<evidence type="ECO:0000313" key="3">
    <source>
        <dbReference type="Proteomes" id="UP000653578"/>
    </source>
</evidence>
<evidence type="ECO:0000313" key="2">
    <source>
        <dbReference type="EMBL" id="NOU63183.1"/>
    </source>
</evidence>
<reference evidence="2 3" key="1">
    <citation type="submission" date="2019-10" db="EMBL/GenBank/DDBJ databases">
        <title>Description of Paenibacillus humi sp. nov.</title>
        <authorList>
            <person name="Carlier A."/>
            <person name="Qi S."/>
        </authorList>
    </citation>
    <scope>NUCLEOTIDE SEQUENCE [LARGE SCALE GENOMIC DNA]</scope>
    <source>
        <strain evidence="2 3">LMG 31461</strain>
    </source>
</reference>
<name>A0ABX1X447_9BACL</name>
<organism evidence="2 3">
    <name type="scientific">Paenibacillus plantarum</name>
    <dbReference type="NCBI Taxonomy" id="2654975"/>
    <lineage>
        <taxon>Bacteria</taxon>
        <taxon>Bacillati</taxon>
        <taxon>Bacillota</taxon>
        <taxon>Bacilli</taxon>
        <taxon>Bacillales</taxon>
        <taxon>Paenibacillaceae</taxon>
        <taxon>Paenibacillus</taxon>
    </lineage>
</organism>
<dbReference type="Gene3D" id="2.160.20.10">
    <property type="entry name" value="Single-stranded right-handed beta-helix, Pectin lyase-like"/>
    <property type="match status" value="1"/>
</dbReference>
<dbReference type="Proteomes" id="UP000653578">
    <property type="component" value="Unassembled WGS sequence"/>
</dbReference>
<dbReference type="InterPro" id="IPR024535">
    <property type="entry name" value="RHGA/B-epi-like_pectate_lyase"/>
</dbReference>
<dbReference type="InterPro" id="IPR012334">
    <property type="entry name" value="Pectin_lyas_fold"/>
</dbReference>
<dbReference type="Pfam" id="PF12708">
    <property type="entry name" value="Pect-lyase_RHGA_epim"/>
    <property type="match status" value="1"/>
</dbReference>
<feature type="domain" description="Rhamnogalacturonase A/B/Epimerase-like pectate lyase" evidence="1">
    <location>
        <begin position="116"/>
        <end position="191"/>
    </location>
</feature>
<dbReference type="SUPFAM" id="SSF51126">
    <property type="entry name" value="Pectin lyase-like"/>
    <property type="match status" value="1"/>
</dbReference>
<proteinExistence type="predicted"/>
<dbReference type="InterPro" id="IPR011050">
    <property type="entry name" value="Pectin_lyase_fold/virulence"/>
</dbReference>
<sequence>MYPALANSPQTELSAAITDVETTLSVVNAGLLPAAPNLATIGNDETAETILYTGISGNDLTGVTRGFQSTAKSWSIGAQVSRNFTAYDHDTFKGNIEDLSVDLVAYKAETATGITNAKTAFGAKGDNSTDDTAAIQAAIDAAIQSTGILYLPQGTYRTTGTLYIWGTIRIVGAKGKIYGQPTVINYNGNGVAIHFQKKNSPSGPLIESTNIGGVFLENINIQRNFSGDGSFGTQGVGYNLHYVSEGSFDKVGVTGFKVGHQCQGLTIFEFNKCDILFCQYGTSLRKTSVVGGTELANTHVSYNACNFYMNDEAHVLAGGAKVSFFECHMEQTKATFLFDGSVNNNPMENFVIQACNMRNHTGDMGTEYTDSRILKFVGGVSLTFLLDNIHFFDNFCKLKGDNAVPIEILTNSNSNMTVFIDMENNTFYGAPLGIVVSDSAFQPAIDFGYRRVRKEDGSVYSPAVPDMTNGKKLGWMTASDRNRVSGVIQLGDNTQITENEGALYYDYVGHIPKVRGQNRTQNLLPMTFGTAAPTSGAYTLLDVVFNSSPSRTKNISHWKPTAAGTPGTWRAFGCGNGTTAERTALTMATGDAGYMYFDTDLAKMVMWSGTAWLI</sequence>
<protein>
    <recommendedName>
        <fullName evidence="1">Rhamnogalacturonase A/B/Epimerase-like pectate lyase domain-containing protein</fullName>
    </recommendedName>
</protein>
<dbReference type="EMBL" id="WHNY01000009">
    <property type="protein sequence ID" value="NOU63183.1"/>
    <property type="molecule type" value="Genomic_DNA"/>
</dbReference>
<gene>
    <name evidence="2" type="ORF">GC096_03870</name>
</gene>
<keyword evidence="3" id="KW-1185">Reference proteome</keyword>
<comment type="caution">
    <text evidence="2">The sequence shown here is derived from an EMBL/GenBank/DDBJ whole genome shotgun (WGS) entry which is preliminary data.</text>
</comment>
<evidence type="ECO:0000259" key="1">
    <source>
        <dbReference type="Pfam" id="PF12708"/>
    </source>
</evidence>
<accession>A0ABX1X447</accession>